<accession>A0A0E9RVS2</accession>
<reference evidence="1" key="1">
    <citation type="submission" date="2014-11" db="EMBL/GenBank/DDBJ databases">
        <authorList>
            <person name="Amaro Gonzalez C."/>
        </authorList>
    </citation>
    <scope>NUCLEOTIDE SEQUENCE</scope>
</reference>
<proteinExistence type="predicted"/>
<name>A0A0E9RVS2_ANGAN</name>
<evidence type="ECO:0000313" key="1">
    <source>
        <dbReference type="EMBL" id="JAH32922.1"/>
    </source>
</evidence>
<organism evidence="1">
    <name type="scientific">Anguilla anguilla</name>
    <name type="common">European freshwater eel</name>
    <name type="synonym">Muraena anguilla</name>
    <dbReference type="NCBI Taxonomy" id="7936"/>
    <lineage>
        <taxon>Eukaryota</taxon>
        <taxon>Metazoa</taxon>
        <taxon>Chordata</taxon>
        <taxon>Craniata</taxon>
        <taxon>Vertebrata</taxon>
        <taxon>Euteleostomi</taxon>
        <taxon>Actinopterygii</taxon>
        <taxon>Neopterygii</taxon>
        <taxon>Teleostei</taxon>
        <taxon>Anguilliformes</taxon>
        <taxon>Anguillidae</taxon>
        <taxon>Anguilla</taxon>
    </lineage>
</organism>
<protein>
    <submittedName>
        <fullName evidence="1">Uncharacterized protein</fullName>
    </submittedName>
</protein>
<dbReference type="AlphaFoldDB" id="A0A0E9RVS2"/>
<sequence length="68" mass="7708">MNLIICPLSVQLQLQCSYFFKYIEMSFTVKQSVLMDKIFVISVSYPLSLSFVDCACFFNGPAPVQKSV</sequence>
<dbReference type="EMBL" id="GBXM01075655">
    <property type="protein sequence ID" value="JAH32922.1"/>
    <property type="molecule type" value="Transcribed_RNA"/>
</dbReference>
<reference evidence="1" key="2">
    <citation type="journal article" date="2015" name="Fish Shellfish Immunol.">
        <title>Early steps in the European eel (Anguilla anguilla)-Vibrio vulnificus interaction in the gills: Role of the RtxA13 toxin.</title>
        <authorList>
            <person name="Callol A."/>
            <person name="Pajuelo D."/>
            <person name="Ebbesson L."/>
            <person name="Teles M."/>
            <person name="MacKenzie S."/>
            <person name="Amaro C."/>
        </authorList>
    </citation>
    <scope>NUCLEOTIDE SEQUENCE</scope>
</reference>